<dbReference type="AlphaFoldDB" id="A0A2K8UIY5"/>
<comment type="cofactor">
    <cofactor evidence="8">
        <name>Mg(2+)</name>
        <dbReference type="ChEBI" id="CHEBI:18420"/>
    </cofactor>
</comment>
<dbReference type="Gene3D" id="3.90.550.10">
    <property type="entry name" value="Spore Coat Polysaccharide Biosynthesis Protein SpsA, Chain A"/>
    <property type="match status" value="1"/>
</dbReference>
<dbReference type="GO" id="GO:0046872">
    <property type="term" value="F:metal ion binding"/>
    <property type="evidence" value="ECO:0007669"/>
    <property type="project" value="UniProtKB-KW"/>
</dbReference>
<comment type="catalytic activity">
    <reaction evidence="8">
        <text>Mo-molybdopterin + GTP + H(+) = Mo-molybdopterin guanine dinucleotide + diphosphate</text>
        <dbReference type="Rhea" id="RHEA:34243"/>
        <dbReference type="ChEBI" id="CHEBI:15378"/>
        <dbReference type="ChEBI" id="CHEBI:33019"/>
        <dbReference type="ChEBI" id="CHEBI:37565"/>
        <dbReference type="ChEBI" id="CHEBI:71302"/>
        <dbReference type="ChEBI" id="CHEBI:71310"/>
        <dbReference type="EC" id="2.7.7.77"/>
    </reaction>
</comment>
<feature type="domain" description="MobA-like NTP transferase" evidence="9">
    <location>
        <begin position="13"/>
        <end position="170"/>
    </location>
</feature>
<evidence type="ECO:0000256" key="8">
    <source>
        <dbReference type="HAMAP-Rule" id="MF_00316"/>
    </source>
</evidence>
<dbReference type="OrthoDB" id="9788394at2"/>
<comment type="domain">
    <text evidence="8">The N-terminal domain determines nucleotide recognition and specific binding, while the C-terminal domain determines the specific binding to the target protein.</text>
</comment>
<feature type="binding site" evidence="8">
    <location>
        <position position="105"/>
    </location>
    <ligand>
        <name>Mg(2+)</name>
        <dbReference type="ChEBI" id="CHEBI:18420"/>
    </ligand>
</feature>
<evidence type="ECO:0000256" key="4">
    <source>
        <dbReference type="ARBA" id="ARBA00022741"/>
    </source>
</evidence>
<evidence type="ECO:0000256" key="6">
    <source>
        <dbReference type="ARBA" id="ARBA00023134"/>
    </source>
</evidence>
<dbReference type="HAMAP" id="MF_00316">
    <property type="entry name" value="MobA"/>
    <property type="match status" value="1"/>
</dbReference>
<evidence type="ECO:0000313" key="10">
    <source>
        <dbReference type="EMBL" id="AUB85485.1"/>
    </source>
</evidence>
<dbReference type="NCBIfam" id="TIGR02665">
    <property type="entry name" value="molyb_mobA"/>
    <property type="match status" value="1"/>
</dbReference>
<dbReference type="PANTHER" id="PTHR19136">
    <property type="entry name" value="MOLYBDENUM COFACTOR GUANYLYLTRANSFERASE"/>
    <property type="match status" value="1"/>
</dbReference>
<keyword evidence="7 8" id="KW-0501">Molybdenum cofactor biosynthesis</keyword>
<dbReference type="InterPro" id="IPR013482">
    <property type="entry name" value="Molybde_CF_guanTrfase"/>
</dbReference>
<dbReference type="SUPFAM" id="SSF53448">
    <property type="entry name" value="Nucleotide-diphospho-sugar transferases"/>
    <property type="match status" value="1"/>
</dbReference>
<evidence type="ECO:0000256" key="2">
    <source>
        <dbReference type="ARBA" id="ARBA00022679"/>
    </source>
</evidence>
<reference evidence="10 11" key="1">
    <citation type="submission" date="2017-03" db="EMBL/GenBank/DDBJ databases">
        <title>Complete genome sequence of Candidatus 'Thiodictyon syntrophicum' sp. nov. strain Cad16T, a photolithoautotroph purple sulfur bacterium isolated from an alpine meromictic lake.</title>
        <authorList>
            <person name="Luedin S.M."/>
            <person name="Pothier J.F."/>
            <person name="Danza F."/>
            <person name="Storelli N."/>
            <person name="Wittwer M."/>
            <person name="Tonolla M."/>
        </authorList>
    </citation>
    <scope>NUCLEOTIDE SEQUENCE [LARGE SCALE GENOMIC DNA]</scope>
    <source>
        <strain evidence="10 11">Cad16T</strain>
        <plasmid evidence="11">Plasmid pts485</plasmid>
    </source>
</reference>
<dbReference type="GO" id="GO:1902758">
    <property type="term" value="P:bis(molybdopterin guanine dinucleotide)molybdenum biosynthetic process"/>
    <property type="evidence" value="ECO:0007669"/>
    <property type="project" value="TreeGrafter"/>
</dbReference>
<evidence type="ECO:0000313" key="11">
    <source>
        <dbReference type="Proteomes" id="UP000232638"/>
    </source>
</evidence>
<evidence type="ECO:0000256" key="1">
    <source>
        <dbReference type="ARBA" id="ARBA00022490"/>
    </source>
</evidence>
<keyword evidence="11" id="KW-1185">Reference proteome</keyword>
<keyword evidence="5 8" id="KW-0460">Magnesium</keyword>
<comment type="function">
    <text evidence="8">Transfers a GMP moiety from GTP to Mo-molybdopterin (Mo-MPT) cofactor (Moco or molybdenum cofactor) to form Mo-molybdopterin guanine dinucleotide (Mo-MGD) cofactor.</text>
</comment>
<feature type="binding site" evidence="8">
    <location>
        <position position="105"/>
    </location>
    <ligand>
        <name>GTP</name>
        <dbReference type="ChEBI" id="CHEBI:37565"/>
    </ligand>
</feature>
<dbReference type="InterPro" id="IPR029044">
    <property type="entry name" value="Nucleotide-diphossugar_trans"/>
</dbReference>
<keyword evidence="6 8" id="KW-0342">GTP-binding</keyword>
<keyword evidence="3 8" id="KW-0479">Metal-binding</keyword>
<evidence type="ECO:0000256" key="7">
    <source>
        <dbReference type="ARBA" id="ARBA00023150"/>
    </source>
</evidence>
<keyword evidence="10" id="KW-0614">Plasmid</keyword>
<dbReference type="GO" id="GO:0005737">
    <property type="term" value="C:cytoplasm"/>
    <property type="evidence" value="ECO:0007669"/>
    <property type="project" value="UniProtKB-SubCell"/>
</dbReference>
<accession>A0A2K8UIY5</accession>
<dbReference type="EMBL" id="CP020372">
    <property type="protein sequence ID" value="AUB85485.1"/>
    <property type="molecule type" value="Genomic_DNA"/>
</dbReference>
<feature type="binding site" evidence="8">
    <location>
        <position position="75"/>
    </location>
    <ligand>
        <name>GTP</name>
        <dbReference type="ChEBI" id="CHEBI:37565"/>
    </ligand>
</feature>
<organism evidence="10 11">
    <name type="scientific">Candidatus Thiodictyon syntrophicum</name>
    <dbReference type="NCBI Taxonomy" id="1166950"/>
    <lineage>
        <taxon>Bacteria</taxon>
        <taxon>Pseudomonadati</taxon>
        <taxon>Pseudomonadota</taxon>
        <taxon>Gammaproteobacteria</taxon>
        <taxon>Chromatiales</taxon>
        <taxon>Chromatiaceae</taxon>
        <taxon>Thiodictyon</taxon>
    </lineage>
</organism>
<evidence type="ECO:0000259" key="9">
    <source>
        <dbReference type="Pfam" id="PF12804"/>
    </source>
</evidence>
<dbReference type="GO" id="GO:0005525">
    <property type="term" value="F:GTP binding"/>
    <property type="evidence" value="ECO:0007669"/>
    <property type="project" value="UniProtKB-UniRule"/>
</dbReference>
<feature type="binding site" evidence="8">
    <location>
        <position position="29"/>
    </location>
    <ligand>
        <name>GTP</name>
        <dbReference type="ChEBI" id="CHEBI:37565"/>
    </ligand>
</feature>
<keyword evidence="1 8" id="KW-0963">Cytoplasm</keyword>
<dbReference type="PANTHER" id="PTHR19136:SF81">
    <property type="entry name" value="MOLYBDENUM COFACTOR GUANYLYLTRANSFERASE"/>
    <property type="match status" value="1"/>
</dbReference>
<dbReference type="Proteomes" id="UP000232638">
    <property type="component" value="Plasmid pTs485"/>
</dbReference>
<dbReference type="Pfam" id="PF12804">
    <property type="entry name" value="NTP_transf_3"/>
    <property type="match status" value="1"/>
</dbReference>
<comment type="subunit">
    <text evidence="8">Monomer.</text>
</comment>
<comment type="subcellular location">
    <subcellularLocation>
        <location evidence="8">Cytoplasm</location>
    </subcellularLocation>
</comment>
<sequence length="201" mass="21511">MHTPSPSRAAITGVILAGGQSSRLGGHDKGLRPFAGRPLVEWVIAALAPQVDTLLISANRNLERYADYGLPVVADLDPGFQGPLAGIRSAMRAAATAWIITLPCDGPYPAPDLVARLLLALRTQAGDLAVATDGQRLQPVHALLPVALATDLETFLAAGERKPTRWYDRHRVALADFSDRPDCFANINTPDDALALERRPP</sequence>
<gene>
    <name evidence="8" type="primary">mobA</name>
    <name evidence="10" type="ORF">THSYN_31695</name>
</gene>
<keyword evidence="4 8" id="KW-0547">Nucleotide-binding</keyword>
<protein>
    <recommendedName>
        <fullName evidence="8">Molybdenum cofactor guanylyltransferase</fullName>
        <shortName evidence="8">MoCo guanylyltransferase</shortName>
        <ecNumber evidence="8">2.7.7.77</ecNumber>
    </recommendedName>
    <alternativeName>
        <fullName evidence="8">GTP:molybdopterin guanylyltransferase</fullName>
    </alternativeName>
    <alternativeName>
        <fullName evidence="8">Mo-MPT guanylyltransferase</fullName>
    </alternativeName>
    <alternativeName>
        <fullName evidence="8">Molybdopterin guanylyltransferase</fullName>
    </alternativeName>
    <alternativeName>
        <fullName evidence="8">Molybdopterin-guanine dinucleotide synthase</fullName>
        <shortName evidence="8">MGD synthase</shortName>
    </alternativeName>
</protein>
<dbReference type="GO" id="GO:0061603">
    <property type="term" value="F:molybdenum cofactor guanylyltransferase activity"/>
    <property type="evidence" value="ECO:0007669"/>
    <property type="project" value="UniProtKB-EC"/>
</dbReference>
<geneLocation type="plasmid" evidence="11">
    <name>pts485</name>
</geneLocation>
<dbReference type="EC" id="2.7.7.77" evidence="8"/>
<dbReference type="RefSeq" id="WP_100923109.1">
    <property type="nucleotide sequence ID" value="NZ_CP020372.1"/>
</dbReference>
<dbReference type="CDD" id="cd02503">
    <property type="entry name" value="MobA"/>
    <property type="match status" value="1"/>
</dbReference>
<dbReference type="InterPro" id="IPR025877">
    <property type="entry name" value="MobA-like_NTP_Trfase"/>
</dbReference>
<keyword evidence="2 8" id="KW-0808">Transferase</keyword>
<comment type="caution">
    <text evidence="8">Lacks conserved residue(s) required for the propagation of feature annotation.</text>
</comment>
<dbReference type="KEGG" id="tsy:THSYN_31695"/>
<evidence type="ECO:0000256" key="5">
    <source>
        <dbReference type="ARBA" id="ARBA00022842"/>
    </source>
</evidence>
<name>A0A2K8UIY5_9GAMM</name>
<comment type="similarity">
    <text evidence="8">Belongs to the MobA family.</text>
</comment>
<proteinExistence type="inferred from homology"/>
<feature type="binding site" evidence="8">
    <location>
        <begin position="16"/>
        <end position="18"/>
    </location>
    <ligand>
        <name>GTP</name>
        <dbReference type="ChEBI" id="CHEBI:37565"/>
    </ligand>
</feature>
<evidence type="ECO:0000256" key="3">
    <source>
        <dbReference type="ARBA" id="ARBA00022723"/>
    </source>
</evidence>
<keyword evidence="10" id="KW-0548">Nucleotidyltransferase</keyword>